<evidence type="ECO:0000256" key="4">
    <source>
        <dbReference type="SAM" id="MobiDB-lite"/>
    </source>
</evidence>
<dbReference type="SMART" id="SM00220">
    <property type="entry name" value="S_TKc"/>
    <property type="match status" value="1"/>
</dbReference>
<reference evidence="7 8" key="2">
    <citation type="submission" date="2018-03" db="EMBL/GenBank/DDBJ databases">
        <authorList>
            <person name="Keele B.F."/>
        </authorList>
    </citation>
    <scope>NUCLEOTIDE SEQUENCE [LARGE SCALE GENOMIC DNA]</scope>
    <source>
        <strain evidence="7 8">D13</strain>
    </source>
</reference>
<dbReference type="KEGG" id="xba:C7S18_01410"/>
<gene>
    <name evidence="7" type="ORF">C7S18_01410</name>
</gene>
<dbReference type="InterPro" id="IPR051681">
    <property type="entry name" value="Ser/Thr_Kinases-Pseudokinases"/>
</dbReference>
<dbReference type="InterPro" id="IPR011009">
    <property type="entry name" value="Kinase-like_dom_sf"/>
</dbReference>
<keyword evidence="1 3" id="KW-0547">Nucleotide-binding</keyword>
<dbReference type="CDD" id="cd14014">
    <property type="entry name" value="STKc_PknB_like"/>
    <property type="match status" value="1"/>
</dbReference>
<dbReference type="EMBL" id="CP027860">
    <property type="protein sequence ID" value="AVP95936.1"/>
    <property type="molecule type" value="Genomic_DNA"/>
</dbReference>
<dbReference type="PANTHER" id="PTHR44329">
    <property type="entry name" value="SERINE/THREONINE-PROTEIN KINASE TNNI3K-RELATED"/>
    <property type="match status" value="1"/>
</dbReference>
<feature type="transmembrane region" description="Helical" evidence="5">
    <location>
        <begin position="350"/>
        <end position="369"/>
    </location>
</feature>
<feature type="domain" description="Protein kinase" evidence="6">
    <location>
        <begin position="87"/>
        <end position="339"/>
    </location>
</feature>
<organism evidence="7 8">
    <name type="scientific">Ahniella affigens</name>
    <dbReference type="NCBI Taxonomy" id="2021234"/>
    <lineage>
        <taxon>Bacteria</taxon>
        <taxon>Pseudomonadati</taxon>
        <taxon>Pseudomonadota</taxon>
        <taxon>Gammaproteobacteria</taxon>
        <taxon>Lysobacterales</taxon>
        <taxon>Rhodanobacteraceae</taxon>
        <taxon>Ahniella</taxon>
    </lineage>
</organism>
<sequence length="539" mass="58280">MNANQRAGAGRTSSAVSDEPTTEPLSNALSAIADQAPVAWDLLAQTSLQPGELEGLRLIEDVARAFRGQGMPGETETRPVAFTWNGLQVTERLGAGSYGDVWRAFDPWLEREVALKLFRGHASAGLDEARRLARLRHHNVLSVLGCAIADDRAGLWSELIEGNTLADLITRGGPLSAAETMRVGRDLAQALVAVHGAGLVHGDIKASNVMRERGGRIVLMDFGAGGEARLLAAQRVRSGTLAYLAPEVLDGAPASQQSDLFALIVLLHLLYRGHLPWSADSALELRRAQNVPPQLLPKQGDPIEQHLCRMIAQGLSVDPRKRVGDAQSLARCLQIQTNMATPVAPIRRHLGLAIAASAVLALGIFGWMLRPDWRTDVKFVRLGESGPVSLEPDASVRAGDRLRLQFESNRQVYAYVLNEDDQGIATVLFPLSDRDNPLPAAKALELPGGVDSGLAWEVGASGGQEEFLIVASAEPLTNLEQALADWRRARGVQRSVDQIVTVAPPELSGAQLNALVRSLEGDVRPESVQKWQFRFTHTR</sequence>
<feature type="region of interest" description="Disordered" evidence="4">
    <location>
        <begin position="1"/>
        <end position="23"/>
    </location>
</feature>
<evidence type="ECO:0000256" key="5">
    <source>
        <dbReference type="SAM" id="Phobius"/>
    </source>
</evidence>
<proteinExistence type="predicted"/>
<dbReference type="GO" id="GO:0004674">
    <property type="term" value="F:protein serine/threonine kinase activity"/>
    <property type="evidence" value="ECO:0007669"/>
    <property type="project" value="TreeGrafter"/>
</dbReference>
<protein>
    <recommendedName>
        <fullName evidence="6">Protein kinase domain-containing protein</fullName>
    </recommendedName>
</protein>
<dbReference type="OrthoDB" id="5948879at2"/>
<dbReference type="GO" id="GO:0005524">
    <property type="term" value="F:ATP binding"/>
    <property type="evidence" value="ECO:0007669"/>
    <property type="project" value="UniProtKB-UniRule"/>
</dbReference>
<dbReference type="InterPro" id="IPR000719">
    <property type="entry name" value="Prot_kinase_dom"/>
</dbReference>
<feature type="binding site" evidence="3">
    <location>
        <position position="116"/>
    </location>
    <ligand>
        <name>ATP</name>
        <dbReference type="ChEBI" id="CHEBI:30616"/>
    </ligand>
</feature>
<reference evidence="7 8" key="1">
    <citation type="submission" date="2018-03" db="EMBL/GenBank/DDBJ databases">
        <title>Ahniella affigens gen. nov., sp. nov., a gammaproteobacterium isolated from sandy soil near a stream.</title>
        <authorList>
            <person name="Ko Y."/>
            <person name="Kim J.-H."/>
        </authorList>
    </citation>
    <scope>NUCLEOTIDE SEQUENCE [LARGE SCALE GENOMIC DNA]</scope>
    <source>
        <strain evidence="7 8">D13</strain>
    </source>
</reference>
<dbReference type="RefSeq" id="WP_106889865.1">
    <property type="nucleotide sequence ID" value="NZ_CP027860.1"/>
</dbReference>
<keyword evidence="5" id="KW-0812">Transmembrane</keyword>
<name>A0A2P1PM73_9GAMM</name>
<evidence type="ECO:0000313" key="7">
    <source>
        <dbReference type="EMBL" id="AVP95936.1"/>
    </source>
</evidence>
<evidence type="ECO:0000259" key="6">
    <source>
        <dbReference type="PROSITE" id="PS50011"/>
    </source>
</evidence>
<dbReference type="PANTHER" id="PTHR44329:SF298">
    <property type="entry name" value="MIXED LINEAGE KINASE DOMAIN-LIKE PROTEIN"/>
    <property type="match status" value="1"/>
</dbReference>
<dbReference type="PROSITE" id="PS00107">
    <property type="entry name" value="PROTEIN_KINASE_ATP"/>
    <property type="match status" value="1"/>
</dbReference>
<dbReference type="AlphaFoldDB" id="A0A2P1PM73"/>
<evidence type="ECO:0000256" key="1">
    <source>
        <dbReference type="ARBA" id="ARBA00022741"/>
    </source>
</evidence>
<dbReference type="SUPFAM" id="SSF56112">
    <property type="entry name" value="Protein kinase-like (PK-like)"/>
    <property type="match status" value="1"/>
</dbReference>
<evidence type="ECO:0000256" key="2">
    <source>
        <dbReference type="ARBA" id="ARBA00022840"/>
    </source>
</evidence>
<dbReference type="InterPro" id="IPR017441">
    <property type="entry name" value="Protein_kinase_ATP_BS"/>
</dbReference>
<evidence type="ECO:0000313" key="8">
    <source>
        <dbReference type="Proteomes" id="UP000241074"/>
    </source>
</evidence>
<evidence type="ECO:0000256" key="3">
    <source>
        <dbReference type="PROSITE-ProRule" id="PRU10141"/>
    </source>
</evidence>
<keyword evidence="5" id="KW-0472">Membrane</keyword>
<dbReference type="Pfam" id="PF00069">
    <property type="entry name" value="Pkinase"/>
    <property type="match status" value="1"/>
</dbReference>
<keyword evidence="5" id="KW-1133">Transmembrane helix</keyword>
<keyword evidence="2 3" id="KW-0067">ATP-binding</keyword>
<dbReference type="InterPro" id="IPR025493">
    <property type="entry name" value="DUF4384"/>
</dbReference>
<dbReference type="Proteomes" id="UP000241074">
    <property type="component" value="Chromosome"/>
</dbReference>
<dbReference type="Gene3D" id="1.10.510.10">
    <property type="entry name" value="Transferase(Phosphotransferase) domain 1"/>
    <property type="match status" value="1"/>
</dbReference>
<accession>A0A2P1PM73</accession>
<keyword evidence="8" id="KW-1185">Reference proteome</keyword>
<feature type="compositionally biased region" description="Polar residues" evidence="4">
    <location>
        <begin position="1"/>
        <end position="16"/>
    </location>
</feature>
<dbReference type="PROSITE" id="PS50011">
    <property type="entry name" value="PROTEIN_KINASE_DOM"/>
    <property type="match status" value="1"/>
</dbReference>
<dbReference type="Pfam" id="PF14326">
    <property type="entry name" value="DUF4384"/>
    <property type="match status" value="1"/>
</dbReference>